<comment type="similarity">
    <text evidence="2">Belongs to the gamma-BBH/TMLD family.</text>
</comment>
<protein>
    <recommendedName>
        <fullName evidence="12">TauD/TfdA-like domain-containing protein</fullName>
    </recommendedName>
</protein>
<keyword evidence="3" id="KW-0479">Metal-binding</keyword>
<evidence type="ECO:0000256" key="6">
    <source>
        <dbReference type="ARBA" id="ARBA00023004"/>
    </source>
</evidence>
<reference evidence="10 11" key="1">
    <citation type="journal article" date="2020" name="ISME J.">
        <title>Uncovering the hidden diversity of litter-decomposition mechanisms in mushroom-forming fungi.</title>
        <authorList>
            <person name="Floudas D."/>
            <person name="Bentzer J."/>
            <person name="Ahren D."/>
            <person name="Johansson T."/>
            <person name="Persson P."/>
            <person name="Tunlid A."/>
        </authorList>
    </citation>
    <scope>NUCLEOTIDE SEQUENCE [LARGE SCALE GENOMIC DNA]</scope>
    <source>
        <strain evidence="10 11">CBS 101986</strain>
    </source>
</reference>
<dbReference type="Pfam" id="PF02668">
    <property type="entry name" value="TauD"/>
    <property type="match status" value="1"/>
</dbReference>
<feature type="domain" description="TauD/TfdA-like" evidence="8">
    <location>
        <begin position="198"/>
        <end position="431"/>
    </location>
</feature>
<dbReference type="CDD" id="cd00250">
    <property type="entry name" value="CAS_like"/>
    <property type="match status" value="1"/>
</dbReference>
<gene>
    <name evidence="10" type="ORF">D9619_009845</name>
</gene>
<feature type="region of interest" description="Disordered" evidence="7">
    <location>
        <begin position="82"/>
        <end position="119"/>
    </location>
</feature>
<feature type="domain" description="Gamma-butyrobetaine hydroxylase-like N-terminal" evidence="9">
    <location>
        <begin position="66"/>
        <end position="144"/>
    </location>
</feature>
<dbReference type="OrthoDB" id="406634at2759"/>
<dbReference type="PANTHER" id="PTHR10696">
    <property type="entry name" value="GAMMA-BUTYROBETAINE HYDROXYLASE-RELATED"/>
    <property type="match status" value="1"/>
</dbReference>
<evidence type="ECO:0000256" key="4">
    <source>
        <dbReference type="ARBA" id="ARBA00022964"/>
    </source>
</evidence>
<dbReference type="AlphaFoldDB" id="A0A8H5F686"/>
<keyword evidence="11" id="KW-1185">Reference proteome</keyword>
<dbReference type="InterPro" id="IPR042098">
    <property type="entry name" value="TauD-like_sf"/>
</dbReference>
<comment type="cofactor">
    <cofactor evidence="1">
        <name>Fe(2+)</name>
        <dbReference type="ChEBI" id="CHEBI:29033"/>
    </cofactor>
</comment>
<sequence length="453" mass="51845">MMPSRAQSLLRRSTARSCAALTPNSGYVTRLSPPPRAQVCQASQQRTWTTLTRGREALTVHALNDTPFPYVWLRDSCQAPSSVHPSTRQKLHRTSDVPVDVQPAPGGDSVHVRAGTSADGKEEGEAVSIVWKDGHESVYTREFLERYAIPGRLEAFHGDEYLRERAWTRADIERVPGLYIDYEGDEGVQDTDAGLLRAMTHLAQYGLLFVRGVPHRETSDKRCELRVLAERFGEIRPTFYGLLWDVVNLRESRNIAYTNLDLGMHMDLLYFQHPPRYQILHCLRNQVIGGTSIFVDGLHAARTLRETHPEYFDTLTKTPVSFHYINDGHHLHHEHHTIELDTRTGEISHINYSPPFQAPLPLNTPAEFYPALKEFARLLNDPQHTYEYTLKEGDAVVFDNRRVLHARTAFRDKPGDEGKDEETNRWLKGCYLEADALLDRMRVLRRLESSSER</sequence>
<dbReference type="Pfam" id="PF06155">
    <property type="entry name" value="GBBH-like_N"/>
    <property type="match status" value="1"/>
</dbReference>
<dbReference type="EMBL" id="JAACJJ010000015">
    <property type="protein sequence ID" value="KAF5325274.1"/>
    <property type="molecule type" value="Genomic_DNA"/>
</dbReference>
<dbReference type="PANTHER" id="PTHR10696:SF25">
    <property type="entry name" value="OXIDOREDUCTASE AIM17-RELATED"/>
    <property type="match status" value="1"/>
</dbReference>
<dbReference type="GO" id="GO:0046872">
    <property type="term" value="F:metal ion binding"/>
    <property type="evidence" value="ECO:0007669"/>
    <property type="project" value="UniProtKB-KW"/>
</dbReference>
<evidence type="ECO:0000256" key="3">
    <source>
        <dbReference type="ARBA" id="ARBA00022723"/>
    </source>
</evidence>
<proteinExistence type="inferred from homology"/>
<evidence type="ECO:0000256" key="5">
    <source>
        <dbReference type="ARBA" id="ARBA00023002"/>
    </source>
</evidence>
<evidence type="ECO:0000313" key="11">
    <source>
        <dbReference type="Proteomes" id="UP000567179"/>
    </source>
</evidence>
<dbReference type="InterPro" id="IPR038492">
    <property type="entry name" value="GBBH-like_N_sf"/>
</dbReference>
<keyword evidence="5" id="KW-0560">Oxidoreductase</keyword>
<evidence type="ECO:0000256" key="1">
    <source>
        <dbReference type="ARBA" id="ARBA00001954"/>
    </source>
</evidence>
<dbReference type="Gene3D" id="3.30.2020.30">
    <property type="match status" value="1"/>
</dbReference>
<dbReference type="GO" id="GO:0005739">
    <property type="term" value="C:mitochondrion"/>
    <property type="evidence" value="ECO:0007669"/>
    <property type="project" value="TreeGrafter"/>
</dbReference>
<evidence type="ECO:0000313" key="10">
    <source>
        <dbReference type="EMBL" id="KAF5325274.1"/>
    </source>
</evidence>
<evidence type="ECO:0000259" key="8">
    <source>
        <dbReference type="Pfam" id="PF02668"/>
    </source>
</evidence>
<dbReference type="InterPro" id="IPR003819">
    <property type="entry name" value="TauD/TfdA-like"/>
</dbReference>
<organism evidence="10 11">
    <name type="scientific">Psilocybe cf. subviscida</name>
    <dbReference type="NCBI Taxonomy" id="2480587"/>
    <lineage>
        <taxon>Eukaryota</taxon>
        <taxon>Fungi</taxon>
        <taxon>Dikarya</taxon>
        <taxon>Basidiomycota</taxon>
        <taxon>Agaricomycotina</taxon>
        <taxon>Agaricomycetes</taxon>
        <taxon>Agaricomycetidae</taxon>
        <taxon>Agaricales</taxon>
        <taxon>Agaricineae</taxon>
        <taxon>Strophariaceae</taxon>
        <taxon>Psilocybe</taxon>
    </lineage>
</organism>
<dbReference type="SUPFAM" id="SSF51197">
    <property type="entry name" value="Clavaminate synthase-like"/>
    <property type="match status" value="1"/>
</dbReference>
<evidence type="ECO:0000256" key="2">
    <source>
        <dbReference type="ARBA" id="ARBA00008654"/>
    </source>
</evidence>
<keyword evidence="6" id="KW-0408">Iron</keyword>
<name>A0A8H5F686_9AGAR</name>
<accession>A0A8H5F686</accession>
<evidence type="ECO:0008006" key="12">
    <source>
        <dbReference type="Google" id="ProtNLM"/>
    </source>
</evidence>
<dbReference type="Proteomes" id="UP000567179">
    <property type="component" value="Unassembled WGS sequence"/>
</dbReference>
<evidence type="ECO:0000256" key="7">
    <source>
        <dbReference type="SAM" id="MobiDB-lite"/>
    </source>
</evidence>
<evidence type="ECO:0000259" key="9">
    <source>
        <dbReference type="Pfam" id="PF06155"/>
    </source>
</evidence>
<dbReference type="InterPro" id="IPR050411">
    <property type="entry name" value="AlphaKG_dependent_hydroxylases"/>
</dbReference>
<dbReference type="GO" id="GO:0016706">
    <property type="term" value="F:2-oxoglutarate-dependent dioxygenase activity"/>
    <property type="evidence" value="ECO:0007669"/>
    <property type="project" value="UniProtKB-ARBA"/>
</dbReference>
<comment type="caution">
    <text evidence="10">The sequence shown here is derived from an EMBL/GenBank/DDBJ whole genome shotgun (WGS) entry which is preliminary data.</text>
</comment>
<keyword evidence="4" id="KW-0223">Dioxygenase</keyword>
<dbReference type="Gene3D" id="3.60.130.10">
    <property type="entry name" value="Clavaminate synthase-like"/>
    <property type="match status" value="1"/>
</dbReference>
<dbReference type="GO" id="GO:0045329">
    <property type="term" value="P:carnitine biosynthetic process"/>
    <property type="evidence" value="ECO:0007669"/>
    <property type="project" value="TreeGrafter"/>
</dbReference>
<dbReference type="InterPro" id="IPR010376">
    <property type="entry name" value="GBBH-like_N"/>
</dbReference>